<keyword evidence="2" id="KW-1185">Reference proteome</keyword>
<dbReference type="EMBL" id="JAJSOW010000002">
    <property type="protein sequence ID" value="KAI9198439.1"/>
    <property type="molecule type" value="Genomic_DNA"/>
</dbReference>
<evidence type="ECO:0000313" key="1">
    <source>
        <dbReference type="EMBL" id="KAI9198439.1"/>
    </source>
</evidence>
<dbReference type="Proteomes" id="UP001064489">
    <property type="component" value="Chromosome 13"/>
</dbReference>
<evidence type="ECO:0008006" key="3">
    <source>
        <dbReference type="Google" id="ProtNLM"/>
    </source>
</evidence>
<reference evidence="1 2" key="1">
    <citation type="journal article" date="2022" name="Plant J.">
        <title>Strategies of tolerance reflected in two North American maple genomes.</title>
        <authorList>
            <person name="McEvoy S.L."/>
            <person name="Sezen U.U."/>
            <person name="Trouern-Trend A."/>
            <person name="McMahon S.M."/>
            <person name="Schaberg P.G."/>
            <person name="Yang J."/>
            <person name="Wegrzyn J.L."/>
            <person name="Swenson N.G."/>
        </authorList>
    </citation>
    <scope>NUCLEOTIDE SEQUENCE [LARGE SCALE GENOMIC DNA]</scope>
    <source>
        <strain evidence="1">91603</strain>
    </source>
</reference>
<sequence length="97" mass="11004">MVKCGDFSASTATLRWIDVFGVPMICWCKDFFKKLGGQVGEMIVLEEDTELKRRFNKGRFLAIVPFQNQVDCTMMVKVGDHSFSVKLREHSTPVSIA</sequence>
<gene>
    <name evidence="1" type="ORF">LWI28_015823</name>
</gene>
<protein>
    <recommendedName>
        <fullName evidence="3">DUF4283 domain-containing protein</fullName>
    </recommendedName>
</protein>
<comment type="caution">
    <text evidence="1">The sequence shown here is derived from an EMBL/GenBank/DDBJ whole genome shotgun (WGS) entry which is preliminary data.</text>
</comment>
<organism evidence="1 2">
    <name type="scientific">Acer negundo</name>
    <name type="common">Box elder</name>
    <dbReference type="NCBI Taxonomy" id="4023"/>
    <lineage>
        <taxon>Eukaryota</taxon>
        <taxon>Viridiplantae</taxon>
        <taxon>Streptophyta</taxon>
        <taxon>Embryophyta</taxon>
        <taxon>Tracheophyta</taxon>
        <taxon>Spermatophyta</taxon>
        <taxon>Magnoliopsida</taxon>
        <taxon>eudicotyledons</taxon>
        <taxon>Gunneridae</taxon>
        <taxon>Pentapetalae</taxon>
        <taxon>rosids</taxon>
        <taxon>malvids</taxon>
        <taxon>Sapindales</taxon>
        <taxon>Sapindaceae</taxon>
        <taxon>Hippocastanoideae</taxon>
        <taxon>Acereae</taxon>
        <taxon>Acer</taxon>
    </lineage>
</organism>
<accession>A0AAD5P5D7</accession>
<name>A0AAD5P5D7_ACENE</name>
<proteinExistence type="predicted"/>
<dbReference type="AlphaFoldDB" id="A0AAD5P5D7"/>
<evidence type="ECO:0000313" key="2">
    <source>
        <dbReference type="Proteomes" id="UP001064489"/>
    </source>
</evidence>